<comment type="similarity">
    <text evidence="3">Belongs to the NAD(P)-dependent epimerase/dehydratase family. dTDP-glucose dehydratase subfamily.</text>
</comment>
<dbReference type="CDD" id="cd05246">
    <property type="entry name" value="dTDP_GD_SDR_e"/>
    <property type="match status" value="1"/>
</dbReference>
<keyword evidence="5" id="KW-0520">NAD</keyword>
<keyword evidence="9" id="KW-1185">Reference proteome</keyword>
<evidence type="ECO:0000256" key="4">
    <source>
        <dbReference type="ARBA" id="ARBA00011990"/>
    </source>
</evidence>
<evidence type="ECO:0000256" key="6">
    <source>
        <dbReference type="ARBA" id="ARBA00023239"/>
    </source>
</evidence>
<proteinExistence type="inferred from homology"/>
<dbReference type="InterPro" id="IPR016040">
    <property type="entry name" value="NAD(P)-bd_dom"/>
</dbReference>
<organism evidence="9 10">
    <name type="scientific">Syphacia muris</name>
    <dbReference type="NCBI Taxonomy" id="451379"/>
    <lineage>
        <taxon>Eukaryota</taxon>
        <taxon>Metazoa</taxon>
        <taxon>Ecdysozoa</taxon>
        <taxon>Nematoda</taxon>
        <taxon>Chromadorea</taxon>
        <taxon>Rhabditida</taxon>
        <taxon>Spirurina</taxon>
        <taxon>Oxyuridomorpha</taxon>
        <taxon>Oxyuroidea</taxon>
        <taxon>Oxyuridae</taxon>
        <taxon>Syphacia</taxon>
    </lineage>
</organism>
<dbReference type="STRING" id="451379.A0A0N5B1F9"/>
<comment type="cofactor">
    <cofactor evidence="2">
        <name>NAD(+)</name>
        <dbReference type="ChEBI" id="CHEBI:57540"/>
    </cofactor>
</comment>
<evidence type="ECO:0000259" key="8">
    <source>
        <dbReference type="Pfam" id="PF16363"/>
    </source>
</evidence>
<dbReference type="FunFam" id="3.40.50.720:FF:000304">
    <property type="entry name" value="UDP-glucose 4,6-dehydratase"/>
    <property type="match status" value="1"/>
</dbReference>
<sequence>MDVWQPRSILVTGGCGFIGSNFINYMFDKWPNTIFVVIDRLDDEGSEYNIQESIRNSPRYKLIKECLTRKQIITKTLFAFQVDTVVHFAAITHVDQSYSDRFGTIIGNVAATVNLLEAVTFEYKGVKRFVHISTDEVYGDSYLDATPKTEQSLLNPTNPYAASKGACELIIKSYWRSYKLPFLMVRMNNVYGPRQASSKLIPKFTLLAIEEKPYPLMGDGQHTRNWMFVDDCAEAIKRVTETGRIGETYNIGTEFETTNYSVTEKIHNIVQKKMHRPKSKLLLEKIPDRPYHDRRYYMDCSKIKNEMKWSCKVPFEEGLQKTIDYYIDQYQTQLDLRSHG</sequence>
<keyword evidence="6" id="KW-0456">Lyase</keyword>
<comment type="catalytic activity">
    <reaction evidence="1">
        <text>dTDP-alpha-D-glucose = dTDP-4-dehydro-6-deoxy-alpha-D-glucose + H2O</text>
        <dbReference type="Rhea" id="RHEA:17221"/>
        <dbReference type="ChEBI" id="CHEBI:15377"/>
        <dbReference type="ChEBI" id="CHEBI:57477"/>
        <dbReference type="ChEBI" id="CHEBI:57649"/>
        <dbReference type="EC" id="4.2.1.46"/>
    </reaction>
</comment>
<name>A0A0N5B1F9_9BILA</name>
<dbReference type="SUPFAM" id="SSF51735">
    <property type="entry name" value="NAD(P)-binding Rossmann-fold domains"/>
    <property type="match status" value="1"/>
</dbReference>
<dbReference type="GO" id="GO:0009225">
    <property type="term" value="P:nucleotide-sugar metabolic process"/>
    <property type="evidence" value="ECO:0007669"/>
    <property type="project" value="InterPro"/>
</dbReference>
<dbReference type="WBParaSite" id="SMUV_0001112201-mRNA-1">
    <property type="protein sequence ID" value="SMUV_0001112201-mRNA-1"/>
    <property type="gene ID" value="SMUV_0001112201"/>
</dbReference>
<dbReference type="Gene3D" id="3.40.50.720">
    <property type="entry name" value="NAD(P)-binding Rossmann-like Domain"/>
    <property type="match status" value="1"/>
</dbReference>
<accession>A0A0N5B1F9</accession>
<reference evidence="10" key="1">
    <citation type="submission" date="2017-02" db="UniProtKB">
        <authorList>
            <consortium name="WormBaseParasite"/>
        </authorList>
    </citation>
    <scope>IDENTIFICATION</scope>
</reference>
<evidence type="ECO:0000313" key="9">
    <source>
        <dbReference type="Proteomes" id="UP000046393"/>
    </source>
</evidence>
<dbReference type="EC" id="4.2.1.46" evidence="4"/>
<evidence type="ECO:0000256" key="1">
    <source>
        <dbReference type="ARBA" id="ARBA00001539"/>
    </source>
</evidence>
<dbReference type="Proteomes" id="UP000046393">
    <property type="component" value="Unplaced"/>
</dbReference>
<dbReference type="GO" id="GO:0008460">
    <property type="term" value="F:dTDP-glucose 4,6-dehydratase activity"/>
    <property type="evidence" value="ECO:0007669"/>
    <property type="project" value="UniProtKB-EC"/>
</dbReference>
<protein>
    <recommendedName>
        <fullName evidence="7">dTDP-D-glucose 4,6-dehydratase</fullName>
        <ecNumber evidence="4">4.2.1.46</ecNumber>
    </recommendedName>
</protein>
<evidence type="ECO:0000313" key="10">
    <source>
        <dbReference type="WBParaSite" id="SMUV_0001112201-mRNA-1"/>
    </source>
</evidence>
<feature type="domain" description="NAD(P)-binding" evidence="8">
    <location>
        <begin position="10"/>
        <end position="322"/>
    </location>
</feature>
<dbReference type="PANTHER" id="PTHR43000">
    <property type="entry name" value="DTDP-D-GLUCOSE 4,6-DEHYDRATASE-RELATED"/>
    <property type="match status" value="1"/>
</dbReference>
<dbReference type="Gene3D" id="3.90.25.10">
    <property type="entry name" value="UDP-galactose 4-epimerase, domain 1"/>
    <property type="match status" value="1"/>
</dbReference>
<evidence type="ECO:0000256" key="5">
    <source>
        <dbReference type="ARBA" id="ARBA00023027"/>
    </source>
</evidence>
<evidence type="ECO:0000256" key="7">
    <source>
        <dbReference type="ARBA" id="ARBA00067702"/>
    </source>
</evidence>
<dbReference type="AlphaFoldDB" id="A0A0N5B1F9"/>
<dbReference type="InterPro" id="IPR036291">
    <property type="entry name" value="NAD(P)-bd_dom_sf"/>
</dbReference>
<evidence type="ECO:0000256" key="3">
    <source>
        <dbReference type="ARBA" id="ARBA00008178"/>
    </source>
</evidence>
<dbReference type="Pfam" id="PF16363">
    <property type="entry name" value="GDP_Man_Dehyd"/>
    <property type="match status" value="1"/>
</dbReference>
<evidence type="ECO:0000256" key="2">
    <source>
        <dbReference type="ARBA" id="ARBA00001911"/>
    </source>
</evidence>
<dbReference type="InterPro" id="IPR005888">
    <property type="entry name" value="dTDP_Gluc_deHydtase"/>
</dbReference>